<feature type="non-terminal residue" evidence="2">
    <location>
        <position position="73"/>
    </location>
</feature>
<accession>A0ABN9QMT9</accession>
<evidence type="ECO:0008006" key="4">
    <source>
        <dbReference type="Google" id="ProtNLM"/>
    </source>
</evidence>
<organism evidence="2 3">
    <name type="scientific">Prorocentrum cordatum</name>
    <dbReference type="NCBI Taxonomy" id="2364126"/>
    <lineage>
        <taxon>Eukaryota</taxon>
        <taxon>Sar</taxon>
        <taxon>Alveolata</taxon>
        <taxon>Dinophyceae</taxon>
        <taxon>Prorocentrales</taxon>
        <taxon>Prorocentraceae</taxon>
        <taxon>Prorocentrum</taxon>
    </lineage>
</organism>
<feature type="non-terminal residue" evidence="2">
    <location>
        <position position="1"/>
    </location>
</feature>
<keyword evidence="3" id="KW-1185">Reference proteome</keyword>
<comment type="caution">
    <text evidence="2">The sequence shown here is derived from an EMBL/GenBank/DDBJ whole genome shotgun (WGS) entry which is preliminary data.</text>
</comment>
<sequence length="73" mass="7512">AGRTGQRCPSAGDMAAGSPKEELKGAAGRKFDDSARTASCCRQAFVTTSPALDDSLAYGDATVKNGNTAWDTK</sequence>
<gene>
    <name evidence="2" type="ORF">PCOR1329_LOCUS13314</name>
</gene>
<dbReference type="Proteomes" id="UP001189429">
    <property type="component" value="Unassembled WGS sequence"/>
</dbReference>
<proteinExistence type="predicted"/>
<reference evidence="2" key="1">
    <citation type="submission" date="2023-10" db="EMBL/GenBank/DDBJ databases">
        <authorList>
            <person name="Chen Y."/>
            <person name="Shah S."/>
            <person name="Dougan E. K."/>
            <person name="Thang M."/>
            <person name="Chan C."/>
        </authorList>
    </citation>
    <scope>NUCLEOTIDE SEQUENCE [LARGE SCALE GENOMIC DNA]</scope>
</reference>
<dbReference type="EMBL" id="CAUYUJ010003929">
    <property type="protein sequence ID" value="CAK0807428.1"/>
    <property type="molecule type" value="Genomic_DNA"/>
</dbReference>
<evidence type="ECO:0000313" key="2">
    <source>
        <dbReference type="EMBL" id="CAK0807428.1"/>
    </source>
</evidence>
<evidence type="ECO:0000313" key="3">
    <source>
        <dbReference type="Proteomes" id="UP001189429"/>
    </source>
</evidence>
<feature type="region of interest" description="Disordered" evidence="1">
    <location>
        <begin position="1"/>
        <end position="29"/>
    </location>
</feature>
<feature type="compositionally biased region" description="Basic and acidic residues" evidence="1">
    <location>
        <begin position="19"/>
        <end position="29"/>
    </location>
</feature>
<evidence type="ECO:0000256" key="1">
    <source>
        <dbReference type="SAM" id="MobiDB-lite"/>
    </source>
</evidence>
<protein>
    <recommendedName>
        <fullName evidence="4">Fructose-bisphosphate aldolase</fullName>
    </recommendedName>
</protein>
<name>A0ABN9QMT9_9DINO</name>